<evidence type="ECO:0000313" key="1">
    <source>
        <dbReference type="EMBL" id="KAK2590949.1"/>
    </source>
</evidence>
<gene>
    <name evidence="1" type="ORF">QQS21_011368</name>
</gene>
<protein>
    <submittedName>
        <fullName evidence="1">Uncharacterized protein</fullName>
    </submittedName>
</protein>
<name>A0AAJ0CDD6_9HYPO</name>
<dbReference type="AlphaFoldDB" id="A0AAJ0CDD6"/>
<accession>A0AAJ0CDD6</accession>
<keyword evidence="2" id="KW-1185">Reference proteome</keyword>
<organism evidence="1 2">
    <name type="scientific">Conoideocrella luteorostrata</name>
    <dbReference type="NCBI Taxonomy" id="1105319"/>
    <lineage>
        <taxon>Eukaryota</taxon>
        <taxon>Fungi</taxon>
        <taxon>Dikarya</taxon>
        <taxon>Ascomycota</taxon>
        <taxon>Pezizomycotina</taxon>
        <taxon>Sordariomycetes</taxon>
        <taxon>Hypocreomycetidae</taxon>
        <taxon>Hypocreales</taxon>
        <taxon>Clavicipitaceae</taxon>
        <taxon>Conoideocrella</taxon>
    </lineage>
</organism>
<dbReference type="EMBL" id="JASWJB010000379">
    <property type="protein sequence ID" value="KAK2590949.1"/>
    <property type="molecule type" value="Genomic_DNA"/>
</dbReference>
<sequence>MSRQQDIARNKLVKDYGIGFVPYKSKEEWPNSLQSIVANVQKLMKQTYNEWREDLHLDKNRPWRTEIRERAEIISQLGLQANGDCAEMTRDWRMRFEPEVFKRFDREVNCRTCTGRLWKSFVEVDPSSNGLLDQQKNRTVCTCNRSGNASSAMHNRIFGYLTDTTIQYDTSLSKKLNKKYEQPDRICGLRRIGRIEDNMFRKDIRNDSGGRTVQMQLRSSLIDSDSICLFPFLVFEAKGKIGQQQNSIDKETAFAVREALFIQKELQNSSKGARQDPDPCLWCISQQGAVWEISLAYLVWKQKGDVGEYGMNVVRLWNGDVSFLDDALRLLLIMDFIFDWARDDYRERIICQLQYLVSTTNTATAATFVPRYAESTIPSITNELVEKYHNIESFMEQSAWVGSRASHTAVYFDDKQTASILQGTANLSISHQEEIRSWSLNVSDGQEGHLEAQLPTSSDSLRNYDSQQCAFRDATFIRSRVIGLFITENNIDLLFRSRNEDYQSRRQLRQIIVKLEGEDMLLLRGDVIAAMEQAWAGYNNDQPEIKNPSEEFFVLLTFSAYIGPDWEQIRELCYLAVSTKALKTLCRLGQRPVEFYWVRRDLELIMSLIQVFLRASISANLSACLYRVSMTPYFSDKPHEDNIFRDNGSLPSCVMFHTGTKRLRDLIWDIYRRHRIGRTEPSTPYLRVSSRLDKQSPFSKTSGARQTGAPWTTYIIADELVLAHNKNPTEIKGPEWSLFLVNGDRSKYLVLSLVFDDAKYRRAYLTYRLGPEPGWQRVWWNHTAEYCWDAEDSWDEEDSWDGISITTIKAKEFAKHLASLLFKGAIKASTEGSDSHSSFCGQSSYYDDGLSRRSSGYESDDIVR</sequence>
<comment type="caution">
    <text evidence="1">The sequence shown here is derived from an EMBL/GenBank/DDBJ whole genome shotgun (WGS) entry which is preliminary data.</text>
</comment>
<proteinExistence type="predicted"/>
<reference evidence="1" key="1">
    <citation type="submission" date="2023-06" db="EMBL/GenBank/DDBJ databases">
        <title>Conoideocrella luteorostrata (Hypocreales: Clavicipitaceae), a potential biocontrol fungus for elongate hemlock scale in United States Christmas tree production areas.</title>
        <authorList>
            <person name="Barrett H."/>
            <person name="Lovett B."/>
            <person name="Macias A.M."/>
            <person name="Stajich J.E."/>
            <person name="Kasson M.T."/>
        </authorList>
    </citation>
    <scope>NUCLEOTIDE SEQUENCE</scope>
    <source>
        <strain evidence="1">ARSEF 14590</strain>
    </source>
</reference>
<evidence type="ECO:0000313" key="2">
    <source>
        <dbReference type="Proteomes" id="UP001251528"/>
    </source>
</evidence>
<dbReference type="Proteomes" id="UP001251528">
    <property type="component" value="Unassembled WGS sequence"/>
</dbReference>